<dbReference type="AlphaFoldDB" id="A0A0F7SNG7"/>
<sequence length="386" mass="44528">MTFIPAYVSYLRTHHITHGTPREPNLSELFRSSVLLANTLSWKPRRADESMIVGVIRRLDNGMDVYEDADLQRLARTQMPLDELRSRATMLARSSGRHSQDHLAELLVSWFKQSYMNWVDPIRCQLCERGTDSDGSGGAGSSKVKMECIGQGEVSLMEQVEGGAGRVELWKCQKCGRIERFPRYNDCRMLMKTRKGRCGEFANLFTLFLRAAGFRARYVWNLEDHVWNEYHSESIGRWVHLDPCEGTWNSHLLYTTNWKKHMTYVFGFSTDGCADVTLGYMPSGRLPLGRDKILERDLCRVIRITTERRRQQRHPGGATVEGDDDWRARLEREDAAERSWLLDWSKRKQEEADRVAKEADMNDDSLAGRQSGQAEWKIERGEAGQE</sequence>
<dbReference type="Gene3D" id="3.10.620.30">
    <property type="match status" value="1"/>
</dbReference>
<evidence type="ECO:0000256" key="1">
    <source>
        <dbReference type="ARBA" id="ARBA00009390"/>
    </source>
</evidence>
<keyword evidence="2" id="KW-0479">Metal-binding</keyword>
<dbReference type="InterPro" id="IPR002931">
    <property type="entry name" value="Transglutaminase-like"/>
</dbReference>
<evidence type="ECO:0000256" key="3">
    <source>
        <dbReference type="ARBA" id="ARBA00022833"/>
    </source>
</evidence>
<dbReference type="SUPFAM" id="SSF54001">
    <property type="entry name" value="Cysteine proteinases"/>
    <property type="match status" value="1"/>
</dbReference>
<feature type="domain" description="Transglutaminase-like" evidence="5">
    <location>
        <begin position="190"/>
        <end position="245"/>
    </location>
</feature>
<accession>A0A0F7SNG7</accession>
<reference evidence="6" key="1">
    <citation type="submission" date="2014-08" db="EMBL/GenBank/DDBJ databases">
        <authorList>
            <person name="Sharma Rahul"/>
            <person name="Thines Marco"/>
        </authorList>
    </citation>
    <scope>NUCLEOTIDE SEQUENCE</scope>
</reference>
<dbReference type="Gene3D" id="2.20.25.10">
    <property type="match status" value="1"/>
</dbReference>
<dbReference type="EMBL" id="LN483124">
    <property type="protein sequence ID" value="CED82140.1"/>
    <property type="molecule type" value="Genomic_DNA"/>
</dbReference>
<feature type="region of interest" description="Disordered" evidence="4">
    <location>
        <begin position="352"/>
        <end position="386"/>
    </location>
</feature>
<keyword evidence="3" id="KW-0862">Zinc</keyword>
<dbReference type="GO" id="GO:0006516">
    <property type="term" value="P:glycoprotein catabolic process"/>
    <property type="evidence" value="ECO:0007669"/>
    <property type="project" value="TreeGrafter"/>
</dbReference>
<evidence type="ECO:0000313" key="6">
    <source>
        <dbReference type="EMBL" id="CED82140.1"/>
    </source>
</evidence>
<dbReference type="PANTHER" id="PTHR12143:SF19">
    <property type="entry name" value="PEPTIDE-N(4)-(N-ACETYL-BETA-GLUCOSAMINYL)ASPARAGINE AMIDASE"/>
    <property type="match status" value="1"/>
</dbReference>
<dbReference type="GO" id="GO:0046872">
    <property type="term" value="F:metal ion binding"/>
    <property type="evidence" value="ECO:0007669"/>
    <property type="project" value="UniProtKB-KW"/>
</dbReference>
<feature type="compositionally biased region" description="Basic and acidic residues" evidence="4">
    <location>
        <begin position="376"/>
        <end position="386"/>
    </location>
</feature>
<dbReference type="InterPro" id="IPR050883">
    <property type="entry name" value="PNGase"/>
</dbReference>
<evidence type="ECO:0000256" key="2">
    <source>
        <dbReference type="ARBA" id="ARBA00022723"/>
    </source>
</evidence>
<dbReference type="SMART" id="SM00460">
    <property type="entry name" value="TGc"/>
    <property type="match status" value="1"/>
</dbReference>
<dbReference type="Pfam" id="PF01841">
    <property type="entry name" value="Transglut_core"/>
    <property type="match status" value="1"/>
</dbReference>
<proteinExistence type="inferred from homology"/>
<name>A0A0F7SNG7_PHARH</name>
<dbReference type="GO" id="GO:0000224">
    <property type="term" value="F:peptide-N4-(N-acetyl-beta-glucosaminyl)asparagine amidase activity"/>
    <property type="evidence" value="ECO:0007669"/>
    <property type="project" value="TreeGrafter"/>
</dbReference>
<evidence type="ECO:0000259" key="5">
    <source>
        <dbReference type="SMART" id="SM00460"/>
    </source>
</evidence>
<comment type="similarity">
    <text evidence="1">Belongs to the transglutaminase-like superfamily. PNGase family.</text>
</comment>
<protein>
    <submittedName>
        <fullName evidence="6">Peptide:N-glycanase</fullName>
    </submittedName>
</protein>
<organism evidence="6">
    <name type="scientific">Phaffia rhodozyma</name>
    <name type="common">Yeast</name>
    <name type="synonym">Xanthophyllomyces dendrorhous</name>
    <dbReference type="NCBI Taxonomy" id="264483"/>
    <lineage>
        <taxon>Eukaryota</taxon>
        <taxon>Fungi</taxon>
        <taxon>Dikarya</taxon>
        <taxon>Basidiomycota</taxon>
        <taxon>Agaricomycotina</taxon>
        <taxon>Tremellomycetes</taxon>
        <taxon>Cystofilobasidiales</taxon>
        <taxon>Mrakiaceae</taxon>
        <taxon>Phaffia</taxon>
    </lineage>
</organism>
<dbReference type="InterPro" id="IPR038765">
    <property type="entry name" value="Papain-like_cys_pep_sf"/>
</dbReference>
<dbReference type="GO" id="GO:0005829">
    <property type="term" value="C:cytosol"/>
    <property type="evidence" value="ECO:0007669"/>
    <property type="project" value="TreeGrafter"/>
</dbReference>
<dbReference type="PANTHER" id="PTHR12143">
    <property type="entry name" value="PEPTIDE N-GLYCANASE PNGASE -RELATED"/>
    <property type="match status" value="1"/>
</dbReference>
<evidence type="ECO:0000256" key="4">
    <source>
        <dbReference type="SAM" id="MobiDB-lite"/>
    </source>
</evidence>
<dbReference type="GO" id="GO:0005634">
    <property type="term" value="C:nucleus"/>
    <property type="evidence" value="ECO:0007669"/>
    <property type="project" value="TreeGrafter"/>
</dbReference>